<protein>
    <submittedName>
        <fullName evidence="2">Uncharacterized protein</fullName>
    </submittedName>
</protein>
<dbReference type="EMBL" id="JXTB01000590">
    <property type="protein sequence ID" value="PON35937.1"/>
    <property type="molecule type" value="Genomic_DNA"/>
</dbReference>
<accession>A0A2P5AHC5</accession>
<name>A0A2P5AHC5_PARAD</name>
<dbReference type="AlphaFoldDB" id="A0A2P5AHC5"/>
<gene>
    <name evidence="2" type="ORF">PanWU01x14_332230</name>
</gene>
<proteinExistence type="predicted"/>
<dbReference type="Proteomes" id="UP000237105">
    <property type="component" value="Unassembled WGS sequence"/>
</dbReference>
<feature type="compositionally biased region" description="Acidic residues" evidence="1">
    <location>
        <begin position="128"/>
        <end position="138"/>
    </location>
</feature>
<dbReference type="STRING" id="3476.A0A2P5AHC5"/>
<organism evidence="2 3">
    <name type="scientific">Parasponia andersonii</name>
    <name type="common">Sponia andersonii</name>
    <dbReference type="NCBI Taxonomy" id="3476"/>
    <lineage>
        <taxon>Eukaryota</taxon>
        <taxon>Viridiplantae</taxon>
        <taxon>Streptophyta</taxon>
        <taxon>Embryophyta</taxon>
        <taxon>Tracheophyta</taxon>
        <taxon>Spermatophyta</taxon>
        <taxon>Magnoliopsida</taxon>
        <taxon>eudicotyledons</taxon>
        <taxon>Gunneridae</taxon>
        <taxon>Pentapetalae</taxon>
        <taxon>rosids</taxon>
        <taxon>fabids</taxon>
        <taxon>Rosales</taxon>
        <taxon>Cannabaceae</taxon>
        <taxon>Parasponia</taxon>
    </lineage>
</organism>
<evidence type="ECO:0000313" key="3">
    <source>
        <dbReference type="Proteomes" id="UP000237105"/>
    </source>
</evidence>
<dbReference type="OrthoDB" id="657187at2759"/>
<comment type="caution">
    <text evidence="2">The sequence shown here is derived from an EMBL/GenBank/DDBJ whole genome shotgun (WGS) entry which is preliminary data.</text>
</comment>
<dbReference type="PANTHER" id="PTHR33168">
    <property type="entry name" value="STRESS INDUCED PROTEIN-RELATED"/>
    <property type="match status" value="1"/>
</dbReference>
<evidence type="ECO:0000313" key="2">
    <source>
        <dbReference type="EMBL" id="PON35937.1"/>
    </source>
</evidence>
<sequence>MNDRNDIVVVDHQNDNDNDHSHSPTSSFSSFSQKLHSSICNMSCCFGTNKHHHHHRPISPVHVSKTRLLRSSSVWTKSRANDPTSYLPEIKDKCRTLISRIGGRHHRRRHSADFHYDALSYSRNFDQGGDEENDDVDEFPFKSFSSRLPLSPPVDDDDEDEEPRSAPASSSSSNKAMTPEIIRAL</sequence>
<reference evidence="3" key="1">
    <citation type="submission" date="2016-06" db="EMBL/GenBank/DDBJ databases">
        <title>Parallel loss of symbiosis genes in relatives of nitrogen-fixing non-legume Parasponia.</title>
        <authorList>
            <person name="Van Velzen R."/>
            <person name="Holmer R."/>
            <person name="Bu F."/>
            <person name="Rutten L."/>
            <person name="Van Zeijl A."/>
            <person name="Liu W."/>
            <person name="Santuari L."/>
            <person name="Cao Q."/>
            <person name="Sharma T."/>
            <person name="Shen D."/>
            <person name="Roswanjaya Y."/>
            <person name="Wardhani T."/>
            <person name="Kalhor M.S."/>
            <person name="Jansen J."/>
            <person name="Van den Hoogen J."/>
            <person name="Gungor B."/>
            <person name="Hartog M."/>
            <person name="Hontelez J."/>
            <person name="Verver J."/>
            <person name="Yang W.-C."/>
            <person name="Schijlen E."/>
            <person name="Repin R."/>
            <person name="Schilthuizen M."/>
            <person name="Schranz E."/>
            <person name="Heidstra R."/>
            <person name="Miyata K."/>
            <person name="Fedorova E."/>
            <person name="Kohlen W."/>
            <person name="Bisseling T."/>
            <person name="Smit S."/>
            <person name="Geurts R."/>
        </authorList>
    </citation>
    <scope>NUCLEOTIDE SEQUENCE [LARGE SCALE GENOMIC DNA]</scope>
    <source>
        <strain evidence="3">cv. WU1-14</strain>
    </source>
</reference>
<evidence type="ECO:0000256" key="1">
    <source>
        <dbReference type="SAM" id="MobiDB-lite"/>
    </source>
</evidence>
<feature type="region of interest" description="Disordered" evidence="1">
    <location>
        <begin position="125"/>
        <end position="185"/>
    </location>
</feature>
<keyword evidence="3" id="KW-1185">Reference proteome</keyword>